<dbReference type="EMBL" id="QMEB01000009">
    <property type="protein sequence ID" value="NMG18333.1"/>
    <property type="molecule type" value="Genomic_DNA"/>
</dbReference>
<keyword evidence="2" id="KW-1185">Reference proteome</keyword>
<name>A0ABX1P2T1_9CYAN</name>
<proteinExistence type="predicted"/>
<evidence type="ECO:0000313" key="1">
    <source>
        <dbReference type="EMBL" id="NMG18333.1"/>
    </source>
</evidence>
<comment type="caution">
    <text evidence="1">The sequence shown here is derived from an EMBL/GenBank/DDBJ whole genome shotgun (WGS) entry which is preliminary data.</text>
</comment>
<gene>
    <name evidence="1" type="ORF">DP116_02260</name>
</gene>
<accession>A0ABX1P2T1</accession>
<evidence type="ECO:0000313" key="2">
    <source>
        <dbReference type="Proteomes" id="UP000718564"/>
    </source>
</evidence>
<dbReference type="RefSeq" id="WP_169153623.1">
    <property type="nucleotide sequence ID" value="NZ_CAWPJE010000293.1"/>
</dbReference>
<reference evidence="1 2" key="1">
    <citation type="submission" date="2018-06" db="EMBL/GenBank/DDBJ databases">
        <title>Comparative genomics of Brasilonema spp. strains.</title>
        <authorList>
            <person name="Alvarenga D.O."/>
            <person name="Fiore M.F."/>
            <person name="Varani A.M."/>
        </authorList>
    </citation>
    <scope>NUCLEOTIDE SEQUENCE [LARGE SCALE GENOMIC DNA]</scope>
    <source>
        <strain evidence="1 2">SPC951</strain>
    </source>
</reference>
<dbReference type="Proteomes" id="UP000718564">
    <property type="component" value="Unassembled WGS sequence"/>
</dbReference>
<sequence length="68" mass="7684">MLGLTLEQTRIYQEAKAEGREEGREERKVEMLRVTVPLLLKTGMTVEQIAQQLNVDVKSVGRAAQQNT</sequence>
<organism evidence="1 2">
    <name type="scientific">Brasilonema bromeliae SPC951</name>
    <dbReference type="NCBI Taxonomy" id="385972"/>
    <lineage>
        <taxon>Bacteria</taxon>
        <taxon>Bacillati</taxon>
        <taxon>Cyanobacteriota</taxon>
        <taxon>Cyanophyceae</taxon>
        <taxon>Nostocales</taxon>
        <taxon>Scytonemataceae</taxon>
        <taxon>Brasilonema</taxon>
        <taxon>Bromeliae group (in: Brasilonema)</taxon>
    </lineage>
</organism>
<evidence type="ECO:0008006" key="3">
    <source>
        <dbReference type="Google" id="ProtNLM"/>
    </source>
</evidence>
<protein>
    <recommendedName>
        <fullName evidence="3">Transposase</fullName>
    </recommendedName>
</protein>